<comment type="similarity">
    <text evidence="7">Belongs to the methyl-accepting chemotaxis (MCP) protein family.</text>
</comment>
<gene>
    <name evidence="12" type="ORF">OWO01_09370</name>
</gene>
<dbReference type="SMART" id="SM00304">
    <property type="entry name" value="HAMP"/>
    <property type="match status" value="1"/>
</dbReference>
<dbReference type="PROSITE" id="PS50885">
    <property type="entry name" value="HAMP"/>
    <property type="match status" value="1"/>
</dbReference>
<evidence type="ECO:0000313" key="12">
    <source>
        <dbReference type="EMBL" id="MCZ0703425.1"/>
    </source>
</evidence>
<dbReference type="InterPro" id="IPR004089">
    <property type="entry name" value="MCPsignal_dom"/>
</dbReference>
<dbReference type="Proteomes" id="UP001084197">
    <property type="component" value="Unassembled WGS sequence"/>
</dbReference>
<evidence type="ECO:0000256" key="8">
    <source>
        <dbReference type="PROSITE-ProRule" id="PRU00284"/>
    </source>
</evidence>
<keyword evidence="13" id="KW-1185">Reference proteome</keyword>
<keyword evidence="2" id="KW-1003">Cell membrane</keyword>
<comment type="subcellular location">
    <subcellularLocation>
        <location evidence="1">Cell membrane</location>
        <topology evidence="1">Multi-pass membrane protein</topology>
    </subcellularLocation>
</comment>
<dbReference type="Pfam" id="PF00672">
    <property type="entry name" value="HAMP"/>
    <property type="match status" value="1"/>
</dbReference>
<dbReference type="CDD" id="cd11386">
    <property type="entry name" value="MCP_signal"/>
    <property type="match status" value="1"/>
</dbReference>
<dbReference type="Pfam" id="PF00015">
    <property type="entry name" value="MCPsignal"/>
    <property type="match status" value="1"/>
</dbReference>
<proteinExistence type="inferred from homology"/>
<dbReference type="GO" id="GO:0005886">
    <property type="term" value="C:plasma membrane"/>
    <property type="evidence" value="ECO:0007669"/>
    <property type="project" value="UniProtKB-SubCell"/>
</dbReference>
<dbReference type="PROSITE" id="PS50111">
    <property type="entry name" value="CHEMOTAXIS_TRANSDUC_2"/>
    <property type="match status" value="1"/>
</dbReference>
<dbReference type="InterPro" id="IPR003660">
    <property type="entry name" value="HAMP_dom"/>
</dbReference>
<dbReference type="GO" id="GO:0007165">
    <property type="term" value="P:signal transduction"/>
    <property type="evidence" value="ECO:0007669"/>
    <property type="project" value="UniProtKB-KW"/>
</dbReference>
<dbReference type="Gene3D" id="1.10.287.950">
    <property type="entry name" value="Methyl-accepting chemotaxis protein"/>
    <property type="match status" value="1"/>
</dbReference>
<dbReference type="PANTHER" id="PTHR32089">
    <property type="entry name" value="METHYL-ACCEPTING CHEMOTAXIS PROTEIN MCPB"/>
    <property type="match status" value="1"/>
</dbReference>
<name>A0A9J6RE05_9BACI</name>
<dbReference type="CDD" id="cd06225">
    <property type="entry name" value="HAMP"/>
    <property type="match status" value="1"/>
</dbReference>
<dbReference type="InterPro" id="IPR033463">
    <property type="entry name" value="sCache_3"/>
</dbReference>
<dbReference type="AlphaFoldDB" id="A0A9J6RE05"/>
<evidence type="ECO:0000256" key="2">
    <source>
        <dbReference type="ARBA" id="ARBA00022475"/>
    </source>
</evidence>
<feature type="domain" description="HAMP" evidence="11">
    <location>
        <begin position="209"/>
        <end position="261"/>
    </location>
</feature>
<comment type="caution">
    <text evidence="12">The sequence shown here is derived from an EMBL/GenBank/DDBJ whole genome shotgun (WGS) entry which is preliminary data.</text>
</comment>
<evidence type="ECO:0000256" key="5">
    <source>
        <dbReference type="ARBA" id="ARBA00023136"/>
    </source>
</evidence>
<protein>
    <submittedName>
        <fullName evidence="12">Methyl-accepting chemotaxis protein</fullName>
    </submittedName>
</protein>
<dbReference type="EMBL" id="JAPRAT010000017">
    <property type="protein sequence ID" value="MCZ0703425.1"/>
    <property type="molecule type" value="Genomic_DNA"/>
</dbReference>
<dbReference type="Pfam" id="PF17202">
    <property type="entry name" value="sCache_3_3"/>
    <property type="match status" value="1"/>
</dbReference>
<evidence type="ECO:0000256" key="6">
    <source>
        <dbReference type="ARBA" id="ARBA00023224"/>
    </source>
</evidence>
<keyword evidence="3 9" id="KW-0812">Transmembrane</keyword>
<evidence type="ECO:0000259" key="11">
    <source>
        <dbReference type="PROSITE" id="PS50885"/>
    </source>
</evidence>
<evidence type="ECO:0000256" key="1">
    <source>
        <dbReference type="ARBA" id="ARBA00004651"/>
    </source>
</evidence>
<evidence type="ECO:0000256" key="7">
    <source>
        <dbReference type="ARBA" id="ARBA00029447"/>
    </source>
</evidence>
<sequence>MKGLIKRWKFSTKLNVLVMGVIVLLAIALGWVARDQITAGIKEAAIDKAQSDLELGYRYLDAQYPGPWNVQDGVLFKGSLQINDNNELVDEIGDMTGGTVTIFLGDTRVTTNVQINGERATGTQVSDDVAETVLTNEEIYLGEAEVVGNMYQTAYQPIRDQNGEVIGIWYVGASQQFIDTTINQTIQSFGIAVLIIIFVVMMIVILFTRRLKKRLQHVAGAMEQAGQGDFTATITDQSLDEIGQLAKSYNLMRNSLVTLINDVAETSEQVAASSEELSASAEETSKATDSIAVAMQEMAVGADKQVESSNYVTTTVSEISKGMDQISLSMEVANDSAAKTSEKAEEGAQVINKVDGQMQKINERATRTVTSIGELGGKSEEIGKITALITDVAEQTNLLALNAAIEAARAGEQGKGFAVVADEVRKLAEQTGTAAGQIGSLIADIQKSIKNSVTYMGEGKDAIEGGIVLVNNAGAAFGDISKAIYDVKTQVEEVSAAMEEINSSTESVLHSVRESEKIAVDAAGNTQNVAASAQQQNATMEEIAASSETLSQMAEDLQQSVNHFNLSGVIVRNPITTKHQEDQSRLSGNEH</sequence>
<reference evidence="12" key="1">
    <citation type="submission" date="2022-11" db="EMBL/GenBank/DDBJ databases">
        <title>WGS of Natronobacillus azotifigens 24KS-1, an anaerobic diazotrophic haloalkaliphile from soda-rich habitats.</title>
        <authorList>
            <person name="Sorokin D.Y."/>
            <person name="Merkel A.Y."/>
        </authorList>
    </citation>
    <scope>NUCLEOTIDE SEQUENCE</scope>
    <source>
        <strain evidence="12">24KS-1</strain>
    </source>
</reference>
<evidence type="ECO:0000256" key="4">
    <source>
        <dbReference type="ARBA" id="ARBA00022989"/>
    </source>
</evidence>
<feature type="transmembrane region" description="Helical" evidence="9">
    <location>
        <begin position="189"/>
        <end position="207"/>
    </location>
</feature>
<evidence type="ECO:0000313" key="13">
    <source>
        <dbReference type="Proteomes" id="UP001084197"/>
    </source>
</evidence>
<dbReference type="Gene3D" id="1.10.8.500">
    <property type="entry name" value="HAMP domain in histidine kinase"/>
    <property type="match status" value="1"/>
</dbReference>
<keyword evidence="5 9" id="KW-0472">Membrane</keyword>
<dbReference type="PANTHER" id="PTHR32089:SF112">
    <property type="entry name" value="LYSOZYME-LIKE PROTEIN-RELATED"/>
    <property type="match status" value="1"/>
</dbReference>
<keyword evidence="4 9" id="KW-1133">Transmembrane helix</keyword>
<feature type="transmembrane region" description="Helical" evidence="9">
    <location>
        <begin position="12"/>
        <end position="33"/>
    </location>
</feature>
<dbReference type="InterPro" id="IPR029151">
    <property type="entry name" value="Sensor-like_sf"/>
</dbReference>
<keyword evidence="6 8" id="KW-0807">Transducer</keyword>
<dbReference type="SUPFAM" id="SSF58104">
    <property type="entry name" value="Methyl-accepting chemotaxis protein (MCP) signaling domain"/>
    <property type="match status" value="1"/>
</dbReference>
<dbReference type="SMART" id="SM00283">
    <property type="entry name" value="MA"/>
    <property type="match status" value="1"/>
</dbReference>
<evidence type="ECO:0000259" key="10">
    <source>
        <dbReference type="PROSITE" id="PS50111"/>
    </source>
</evidence>
<evidence type="ECO:0000256" key="9">
    <source>
        <dbReference type="SAM" id="Phobius"/>
    </source>
</evidence>
<organism evidence="12 13">
    <name type="scientific">Natronobacillus azotifigens</name>
    <dbReference type="NCBI Taxonomy" id="472978"/>
    <lineage>
        <taxon>Bacteria</taxon>
        <taxon>Bacillati</taxon>
        <taxon>Bacillota</taxon>
        <taxon>Bacilli</taxon>
        <taxon>Bacillales</taxon>
        <taxon>Bacillaceae</taxon>
        <taxon>Natronobacillus</taxon>
    </lineage>
</organism>
<evidence type="ECO:0000256" key="3">
    <source>
        <dbReference type="ARBA" id="ARBA00022692"/>
    </source>
</evidence>
<feature type="domain" description="Methyl-accepting transducer" evidence="10">
    <location>
        <begin position="280"/>
        <end position="516"/>
    </location>
</feature>
<accession>A0A9J6RE05</accession>
<dbReference type="SUPFAM" id="SSF103190">
    <property type="entry name" value="Sensory domain-like"/>
    <property type="match status" value="1"/>
</dbReference>
<dbReference type="RefSeq" id="WP_268780197.1">
    <property type="nucleotide sequence ID" value="NZ_JAPRAT010000017.1"/>
</dbReference>